<gene>
    <name evidence="2" type="ORF">BN869_000008228_1</name>
</gene>
<dbReference type="PANTHER" id="PTHR24148:SF64">
    <property type="entry name" value="HETEROKARYON INCOMPATIBILITY DOMAIN-CONTAINING PROTEIN"/>
    <property type="match status" value="1"/>
</dbReference>
<proteinExistence type="predicted"/>
<name>A0A0B7KB80_BIOOC</name>
<dbReference type="Pfam" id="PF06985">
    <property type="entry name" value="HET"/>
    <property type="match status" value="1"/>
</dbReference>
<organism evidence="2">
    <name type="scientific">Bionectria ochroleuca</name>
    <name type="common">Gliocladium roseum</name>
    <dbReference type="NCBI Taxonomy" id="29856"/>
    <lineage>
        <taxon>Eukaryota</taxon>
        <taxon>Fungi</taxon>
        <taxon>Dikarya</taxon>
        <taxon>Ascomycota</taxon>
        <taxon>Pezizomycotina</taxon>
        <taxon>Sordariomycetes</taxon>
        <taxon>Hypocreomycetidae</taxon>
        <taxon>Hypocreales</taxon>
        <taxon>Bionectriaceae</taxon>
        <taxon>Clonostachys</taxon>
    </lineage>
</organism>
<accession>A0A0B7KB80</accession>
<dbReference type="InterPro" id="IPR052895">
    <property type="entry name" value="HetReg/Transcr_Mod"/>
</dbReference>
<reference evidence="2" key="1">
    <citation type="submission" date="2015-01" db="EMBL/GenBank/DDBJ databases">
        <authorList>
            <person name="Durling Mikael"/>
        </authorList>
    </citation>
    <scope>NUCLEOTIDE SEQUENCE</scope>
</reference>
<feature type="domain" description="Heterokaryon incompatibility" evidence="1">
    <location>
        <begin position="47"/>
        <end position="153"/>
    </location>
</feature>
<evidence type="ECO:0000313" key="2">
    <source>
        <dbReference type="EMBL" id="CEO52170.1"/>
    </source>
</evidence>
<protein>
    <recommendedName>
        <fullName evidence="1">Heterokaryon incompatibility domain-containing protein</fullName>
    </recommendedName>
</protein>
<dbReference type="AlphaFoldDB" id="A0A0B7KB80"/>
<dbReference type="EMBL" id="CDPU01000027">
    <property type="protein sequence ID" value="CEO52170.1"/>
    <property type="molecule type" value="Genomic_DNA"/>
</dbReference>
<sequence length="555" mass="62788">MESESFVYTALPQTGRFIRLLKIYPGSPSDRLVCELFPCDLETNPAYTALSYVWGDPTKSAELIFSDHACKIAQSLSDGLRRIRTVDETQIAWADAICINQEDQTEKGQQVNLMGAIYDRARDVTVWLGPDPTASSREAFRCLEEINEKILTGRHQECIDFSQIAVFVYNVFTNEELKFFLGSELSATLLGSPLYALWNVWSTYEKKDSWMQRTPTLRRFAEGIISGCDVDFTLVLEAAQHFNATNSLDYVYAFLGHPKAKKPDTDTTWLQADYSLTLKDQHRLLASSLAEDSLNFLAHLQQTEESLNVSEYPSWVPQWGQKHPVHAEAFWEAWDASLRKKERRQYPARSAGPKLSVSGLIIDTVDQSTPTMKPDDFEPIDWAGAQLIEDCWKLATQNAYAYPREKVIEAFASTLICDHRQPGHSAVELFAGFCMHADIKFFKNMETEGGLWSLKIVLEGSEAFGTQFKWYGTNRRFFMTKAEGLWGLGPAAMQQGDVCAVLFGADVPFILRPTGIEGEYKVVGECYMYDFMYGDAVLAWRQGNNSYAKEDIVLV</sequence>
<evidence type="ECO:0000259" key="1">
    <source>
        <dbReference type="Pfam" id="PF06985"/>
    </source>
</evidence>
<dbReference type="Pfam" id="PF26639">
    <property type="entry name" value="Het-6_barrel"/>
    <property type="match status" value="1"/>
</dbReference>
<dbReference type="PANTHER" id="PTHR24148">
    <property type="entry name" value="ANKYRIN REPEAT DOMAIN-CONTAINING PROTEIN 39 HOMOLOG-RELATED"/>
    <property type="match status" value="1"/>
</dbReference>
<dbReference type="InterPro" id="IPR010730">
    <property type="entry name" value="HET"/>
</dbReference>